<dbReference type="CDD" id="cd00075">
    <property type="entry name" value="HATPase"/>
    <property type="match status" value="1"/>
</dbReference>
<keyword evidence="6" id="KW-0808">Transferase</keyword>
<dbReference type="EMBL" id="BOOJ01000030">
    <property type="protein sequence ID" value="GIH92911.1"/>
    <property type="molecule type" value="Genomic_DNA"/>
</dbReference>
<comment type="caution">
    <text evidence="12">The sequence shown here is derived from an EMBL/GenBank/DDBJ whole genome shotgun (WGS) entry which is preliminary data.</text>
</comment>
<accession>A0A8J3WMI7</accession>
<dbReference type="InterPro" id="IPR005467">
    <property type="entry name" value="His_kinase_dom"/>
</dbReference>
<evidence type="ECO:0000256" key="4">
    <source>
        <dbReference type="ARBA" id="ARBA00012438"/>
    </source>
</evidence>
<dbReference type="PANTHER" id="PTHR43711">
    <property type="entry name" value="TWO-COMPONENT HISTIDINE KINASE"/>
    <property type="match status" value="1"/>
</dbReference>
<evidence type="ECO:0000256" key="5">
    <source>
        <dbReference type="ARBA" id="ARBA00022553"/>
    </source>
</evidence>
<dbReference type="SMART" id="SM00065">
    <property type="entry name" value="GAF"/>
    <property type="match status" value="1"/>
</dbReference>
<reference evidence="12 13" key="1">
    <citation type="submission" date="2021-01" db="EMBL/GenBank/DDBJ databases">
        <title>Whole genome shotgun sequence of Planobispora siamensis NBRC 107568.</title>
        <authorList>
            <person name="Komaki H."/>
            <person name="Tamura T."/>
        </authorList>
    </citation>
    <scope>NUCLEOTIDE SEQUENCE [LARGE SCALE GENOMIC DNA]</scope>
    <source>
        <strain evidence="12 13">NBRC 107568</strain>
    </source>
</reference>
<evidence type="ECO:0000259" key="11">
    <source>
        <dbReference type="PROSITE" id="PS50109"/>
    </source>
</evidence>
<dbReference type="Pfam" id="PF02518">
    <property type="entry name" value="HATPase_c"/>
    <property type="match status" value="1"/>
</dbReference>
<dbReference type="Gene3D" id="3.30.450.40">
    <property type="match status" value="1"/>
</dbReference>
<dbReference type="InterPro" id="IPR050736">
    <property type="entry name" value="Sensor_HK_Regulatory"/>
</dbReference>
<protein>
    <recommendedName>
        <fullName evidence="4">histidine kinase</fullName>
        <ecNumber evidence="4">2.7.13.3</ecNumber>
    </recommendedName>
</protein>
<evidence type="ECO:0000256" key="1">
    <source>
        <dbReference type="ARBA" id="ARBA00000085"/>
    </source>
</evidence>
<dbReference type="Gene3D" id="1.10.287.130">
    <property type="match status" value="1"/>
</dbReference>
<dbReference type="RefSeq" id="WP_239127824.1">
    <property type="nucleotide sequence ID" value="NZ_BOOJ01000030.1"/>
</dbReference>
<evidence type="ECO:0000313" key="12">
    <source>
        <dbReference type="EMBL" id="GIH92911.1"/>
    </source>
</evidence>
<dbReference type="FunFam" id="3.30.565.10:FF:000006">
    <property type="entry name" value="Sensor histidine kinase WalK"/>
    <property type="match status" value="1"/>
</dbReference>
<dbReference type="Gene3D" id="3.30.565.10">
    <property type="entry name" value="Histidine kinase-like ATPase, C-terminal domain"/>
    <property type="match status" value="1"/>
</dbReference>
<dbReference type="GO" id="GO:0005509">
    <property type="term" value="F:calcium ion binding"/>
    <property type="evidence" value="ECO:0007669"/>
    <property type="project" value="UniProtKB-ARBA"/>
</dbReference>
<feature type="region of interest" description="Disordered" evidence="10">
    <location>
        <begin position="1"/>
        <end position="70"/>
    </location>
</feature>
<dbReference type="Pfam" id="PF01590">
    <property type="entry name" value="GAF"/>
    <property type="match status" value="1"/>
</dbReference>
<gene>
    <name evidence="12" type="ORF">Psi01_35410</name>
</gene>
<sequence length="487" mass="52976">MTAQGTGGAGSAQGGEAGPAEEFNETESAKEFNESGPAEGAPKPSETVGQPPEDEAGEQPEGEVEEPGTLTEPNFSAIATAARLICGVPTGHVRRTGEEGDDIVGHAGMSWTGMDEQVPSFHTWIVQRRERLEVPDARDDEEFRDDPLVTGEPYIRFYAGMPMIGDFGRVVGTVCVMGDRPHQLSDGQWQVLRHLADSAASMMESHRYARQSEQVAHGLQDLQELKDQFLRSINHELRTPLTSIRSYLQLIQEGGLDPGTERRFLQVIERNSDRILLLIDELLLMASLNARTVSYVPRRENLVVVIRRAIDSVAEEVQDRDHIVHLHAPTEVAAWIDTRRMQHAVRHLLDNAIKFTSPGGRIDVTVSADPAPRFTVCDNGMGIATTEVERVFESFYRAPAAEEQAIGGTGMGLSIVEKTLQLHGGSVRIDSRPGEGTCVRVSLPIPPEPVAPDSELAPQNRIADAPQTPGTDARGGVPRTSGGAVEM</sequence>
<dbReference type="InterPro" id="IPR029016">
    <property type="entry name" value="GAF-like_dom_sf"/>
</dbReference>
<comment type="catalytic activity">
    <reaction evidence="1">
        <text>ATP + protein L-histidine = ADP + protein N-phospho-L-histidine.</text>
        <dbReference type="EC" id="2.7.13.3"/>
    </reaction>
</comment>
<keyword evidence="7 12" id="KW-0418">Kinase</keyword>
<dbReference type="PANTHER" id="PTHR43711:SF1">
    <property type="entry name" value="HISTIDINE KINASE 1"/>
    <property type="match status" value="1"/>
</dbReference>
<dbReference type="GO" id="GO:0005886">
    <property type="term" value="C:plasma membrane"/>
    <property type="evidence" value="ECO:0007669"/>
    <property type="project" value="UniProtKB-SubCell"/>
</dbReference>
<organism evidence="12 13">
    <name type="scientific">Planobispora siamensis</name>
    <dbReference type="NCBI Taxonomy" id="936338"/>
    <lineage>
        <taxon>Bacteria</taxon>
        <taxon>Bacillati</taxon>
        <taxon>Actinomycetota</taxon>
        <taxon>Actinomycetes</taxon>
        <taxon>Streptosporangiales</taxon>
        <taxon>Streptosporangiaceae</taxon>
        <taxon>Planobispora</taxon>
    </lineage>
</organism>
<dbReference type="PROSITE" id="PS50109">
    <property type="entry name" value="HIS_KIN"/>
    <property type="match status" value="1"/>
</dbReference>
<evidence type="ECO:0000256" key="2">
    <source>
        <dbReference type="ARBA" id="ARBA00001968"/>
    </source>
</evidence>
<comment type="cofactor">
    <cofactor evidence="2">
        <name>a divalent metal cation</name>
        <dbReference type="ChEBI" id="CHEBI:60240"/>
    </cofactor>
</comment>
<dbReference type="SMART" id="SM00388">
    <property type="entry name" value="HisKA"/>
    <property type="match status" value="1"/>
</dbReference>
<feature type="compositionally biased region" description="Gly residues" evidence="10">
    <location>
        <begin position="1"/>
        <end position="17"/>
    </location>
</feature>
<dbReference type="Proteomes" id="UP000619788">
    <property type="component" value="Unassembled WGS sequence"/>
</dbReference>
<dbReference type="InterPro" id="IPR003661">
    <property type="entry name" value="HisK_dim/P_dom"/>
</dbReference>
<dbReference type="EC" id="2.7.13.3" evidence="4"/>
<keyword evidence="13" id="KW-1185">Reference proteome</keyword>
<dbReference type="SUPFAM" id="SSF47384">
    <property type="entry name" value="Homodimeric domain of signal transducing histidine kinase"/>
    <property type="match status" value="1"/>
</dbReference>
<evidence type="ECO:0000313" key="13">
    <source>
        <dbReference type="Proteomes" id="UP000619788"/>
    </source>
</evidence>
<dbReference type="Pfam" id="PF00512">
    <property type="entry name" value="HisKA"/>
    <property type="match status" value="1"/>
</dbReference>
<comment type="subcellular location">
    <subcellularLocation>
        <location evidence="3">Cell membrane</location>
    </subcellularLocation>
</comment>
<dbReference type="InterPro" id="IPR004358">
    <property type="entry name" value="Sig_transdc_His_kin-like_C"/>
</dbReference>
<dbReference type="CDD" id="cd00082">
    <property type="entry name" value="HisKA"/>
    <property type="match status" value="1"/>
</dbReference>
<dbReference type="FunFam" id="1.10.287.130:FF:000001">
    <property type="entry name" value="Two-component sensor histidine kinase"/>
    <property type="match status" value="1"/>
</dbReference>
<evidence type="ECO:0000256" key="8">
    <source>
        <dbReference type="ARBA" id="ARBA00023012"/>
    </source>
</evidence>
<evidence type="ECO:0000256" key="3">
    <source>
        <dbReference type="ARBA" id="ARBA00004236"/>
    </source>
</evidence>
<dbReference type="PRINTS" id="PR00344">
    <property type="entry name" value="BCTRLSENSOR"/>
</dbReference>
<name>A0A8J3WMI7_9ACTN</name>
<feature type="domain" description="Histidine kinase" evidence="11">
    <location>
        <begin position="232"/>
        <end position="447"/>
    </location>
</feature>
<keyword evidence="5" id="KW-0597">Phosphoprotein</keyword>
<keyword evidence="8" id="KW-0902">Two-component regulatory system</keyword>
<dbReference type="InterPro" id="IPR036097">
    <property type="entry name" value="HisK_dim/P_sf"/>
</dbReference>
<dbReference type="SMART" id="SM00387">
    <property type="entry name" value="HATPase_c"/>
    <property type="match status" value="1"/>
</dbReference>
<evidence type="ECO:0000256" key="10">
    <source>
        <dbReference type="SAM" id="MobiDB-lite"/>
    </source>
</evidence>
<evidence type="ECO:0000256" key="9">
    <source>
        <dbReference type="ARBA" id="ARBA00023136"/>
    </source>
</evidence>
<dbReference type="SUPFAM" id="SSF55874">
    <property type="entry name" value="ATPase domain of HSP90 chaperone/DNA topoisomerase II/histidine kinase"/>
    <property type="match status" value="1"/>
</dbReference>
<keyword evidence="9" id="KW-0472">Membrane</keyword>
<evidence type="ECO:0000256" key="6">
    <source>
        <dbReference type="ARBA" id="ARBA00022679"/>
    </source>
</evidence>
<feature type="region of interest" description="Disordered" evidence="10">
    <location>
        <begin position="446"/>
        <end position="487"/>
    </location>
</feature>
<feature type="compositionally biased region" description="Acidic residues" evidence="10">
    <location>
        <begin position="52"/>
        <end position="66"/>
    </location>
</feature>
<dbReference type="InterPro" id="IPR036890">
    <property type="entry name" value="HATPase_C_sf"/>
</dbReference>
<dbReference type="AlphaFoldDB" id="A0A8J3WMI7"/>
<dbReference type="InterPro" id="IPR003018">
    <property type="entry name" value="GAF"/>
</dbReference>
<proteinExistence type="predicted"/>
<dbReference type="InterPro" id="IPR003594">
    <property type="entry name" value="HATPase_dom"/>
</dbReference>
<evidence type="ECO:0000256" key="7">
    <source>
        <dbReference type="ARBA" id="ARBA00022777"/>
    </source>
</evidence>
<dbReference type="GO" id="GO:0000155">
    <property type="term" value="F:phosphorelay sensor kinase activity"/>
    <property type="evidence" value="ECO:0007669"/>
    <property type="project" value="InterPro"/>
</dbReference>
<dbReference type="SUPFAM" id="SSF55781">
    <property type="entry name" value="GAF domain-like"/>
    <property type="match status" value="1"/>
</dbReference>